<dbReference type="SUPFAM" id="SSF55874">
    <property type="entry name" value="ATPase domain of HSP90 chaperone/DNA topoisomerase II/histidine kinase"/>
    <property type="match status" value="1"/>
</dbReference>
<keyword evidence="10" id="KW-0547">Nucleotide-binding</keyword>
<keyword evidence="4" id="KW-0808">Transferase</keyword>
<dbReference type="PANTHER" id="PTHR43711:SF1">
    <property type="entry name" value="HISTIDINE KINASE 1"/>
    <property type="match status" value="1"/>
</dbReference>
<dbReference type="Gene3D" id="3.30.565.10">
    <property type="entry name" value="Histidine kinase-like ATPase, C-terminal domain"/>
    <property type="match status" value="1"/>
</dbReference>
<evidence type="ECO:0000313" key="11">
    <source>
        <dbReference type="Proteomes" id="UP001231109"/>
    </source>
</evidence>
<name>A0ABT9I3F2_9GAMM</name>
<keyword evidence="10" id="KW-0067">ATP-binding</keyword>
<evidence type="ECO:0000259" key="8">
    <source>
        <dbReference type="PROSITE" id="PS50112"/>
    </source>
</evidence>
<dbReference type="InterPro" id="IPR050736">
    <property type="entry name" value="Sensor_HK_Regulatory"/>
</dbReference>
<keyword evidence="6" id="KW-0902">Two-component regulatory system</keyword>
<keyword evidence="3" id="KW-0597">Phosphoprotein</keyword>
<dbReference type="Pfam" id="PF01590">
    <property type="entry name" value="GAF"/>
    <property type="match status" value="1"/>
</dbReference>
<dbReference type="NCBIfam" id="TIGR00229">
    <property type="entry name" value="sensory_box"/>
    <property type="match status" value="1"/>
</dbReference>
<dbReference type="Gene3D" id="3.30.450.40">
    <property type="match status" value="2"/>
</dbReference>
<dbReference type="EC" id="2.7.13.3" evidence="2"/>
<dbReference type="Proteomes" id="UP001231109">
    <property type="component" value="Unassembled WGS sequence"/>
</dbReference>
<keyword evidence="5" id="KW-0418">Kinase</keyword>
<gene>
    <name evidence="10" type="ORF">ORJ04_18280</name>
</gene>
<reference evidence="10 11" key="1">
    <citation type="submission" date="2022-11" db="EMBL/GenBank/DDBJ databases">
        <title>Viruses from the air-sea interface of a natural surface slick.</title>
        <authorList>
            <person name="Rahlff J."/>
            <person name="Holmfeldt K."/>
        </authorList>
    </citation>
    <scope>NUCLEOTIDE SEQUENCE [LARGE SCALE GENOMIC DNA]</scope>
    <source>
        <strain evidence="10 11">SMS4</strain>
    </source>
</reference>
<dbReference type="SMART" id="SM00388">
    <property type="entry name" value="HisKA"/>
    <property type="match status" value="1"/>
</dbReference>
<dbReference type="Gene3D" id="1.10.287.130">
    <property type="match status" value="1"/>
</dbReference>
<dbReference type="InterPro" id="IPR005467">
    <property type="entry name" value="His_kinase_dom"/>
</dbReference>
<evidence type="ECO:0000256" key="4">
    <source>
        <dbReference type="ARBA" id="ARBA00022679"/>
    </source>
</evidence>
<dbReference type="SMART" id="SM00086">
    <property type="entry name" value="PAC"/>
    <property type="match status" value="1"/>
</dbReference>
<dbReference type="Pfam" id="PF13426">
    <property type="entry name" value="PAS_9"/>
    <property type="match status" value="1"/>
</dbReference>
<proteinExistence type="predicted"/>
<dbReference type="CDD" id="cd16922">
    <property type="entry name" value="HATPase_EvgS-ArcB-TorS-like"/>
    <property type="match status" value="1"/>
</dbReference>
<feature type="domain" description="PAS" evidence="8">
    <location>
        <begin position="353"/>
        <end position="398"/>
    </location>
</feature>
<dbReference type="GO" id="GO:0005524">
    <property type="term" value="F:ATP binding"/>
    <property type="evidence" value="ECO:0007669"/>
    <property type="project" value="UniProtKB-KW"/>
</dbReference>
<dbReference type="InterPro" id="IPR004358">
    <property type="entry name" value="Sig_transdc_His_kin-like_C"/>
</dbReference>
<organism evidence="10 11">
    <name type="scientific">Rheinheimera baltica</name>
    <dbReference type="NCBI Taxonomy" id="67576"/>
    <lineage>
        <taxon>Bacteria</taxon>
        <taxon>Pseudomonadati</taxon>
        <taxon>Pseudomonadota</taxon>
        <taxon>Gammaproteobacteria</taxon>
        <taxon>Chromatiales</taxon>
        <taxon>Chromatiaceae</taxon>
        <taxon>Rheinheimera</taxon>
    </lineage>
</organism>
<dbReference type="CDD" id="cd00130">
    <property type="entry name" value="PAS"/>
    <property type="match status" value="1"/>
</dbReference>
<evidence type="ECO:0000256" key="3">
    <source>
        <dbReference type="ARBA" id="ARBA00022553"/>
    </source>
</evidence>
<dbReference type="Gene3D" id="3.30.450.20">
    <property type="entry name" value="PAS domain"/>
    <property type="match status" value="1"/>
</dbReference>
<sequence length="701" mass="77287">MPAIPKYEALRLQDLNDLAILDTLPEVRFDRLTGLAQAVFDVPIALVSLVDSQRQWFKSRQGLQACETGRDISFCGHAILQPDIFEVSDASKDHRFADNPLVTGAPHIRFYAGAPLFSTNGYGLGTLCIIDIKPRQLSEVQRKILRDLADAVAAELNASYLQSLNTSLVQAKHLSDTISRAQKTFISEPDRRRAFDHLLADILKLTKSEYGFIGEVLYKADGAPYLKTYAITNIAWNDDTRAFYAANAPKGMEFHNLKTLFGAALASGEPVIANAPYQDPRRGGLPEGHPAMHAFLGLPVHRHGKMNAMLGMANRPGGYDQSLIAFLEPLLVTLGQLVEASQLQNKHAEAQRLLKRLSKVASQTTNGVVITNCAGEIEWINDGFTRITGYSFSEITGRKPGDVLQGPKTDPKTVQLMKAALLAEKPFDVEIINYHRDETPYWIQVQCSPLYDDNGTLKGFMAIESDITERKKLEQLKNEFISTVSHELRTPLTSVCGALDLVASGKFGPLNDATQQLILLAQSNGQRLKFLINDLLDLEKLSQGKLEFDLQVQPLHPLLHQAADNHKTYGLEGHIDITLELPAEELLVRVDGQRLQQVLANLLSNAIKFSPQNSSVRLQLQQQGNKVRVSVSDSGPGVPDAFKSRIFERFSQADGSDSRKVGGTGLGLAICREIIAQMNGSIGFDSVEGQGATFWFELPLR</sequence>
<accession>A0ABT9I3F2</accession>
<evidence type="ECO:0000256" key="2">
    <source>
        <dbReference type="ARBA" id="ARBA00012438"/>
    </source>
</evidence>
<dbReference type="PROSITE" id="PS50113">
    <property type="entry name" value="PAC"/>
    <property type="match status" value="1"/>
</dbReference>
<evidence type="ECO:0000259" key="9">
    <source>
        <dbReference type="PROSITE" id="PS50113"/>
    </source>
</evidence>
<protein>
    <recommendedName>
        <fullName evidence="2">histidine kinase</fullName>
        <ecNumber evidence="2">2.7.13.3</ecNumber>
    </recommendedName>
</protein>
<evidence type="ECO:0000256" key="5">
    <source>
        <dbReference type="ARBA" id="ARBA00022777"/>
    </source>
</evidence>
<dbReference type="InterPro" id="IPR036097">
    <property type="entry name" value="HisK_dim/P_sf"/>
</dbReference>
<dbReference type="InterPro" id="IPR001610">
    <property type="entry name" value="PAC"/>
</dbReference>
<evidence type="ECO:0000313" key="10">
    <source>
        <dbReference type="EMBL" id="MDP5137903.1"/>
    </source>
</evidence>
<keyword evidence="11" id="KW-1185">Reference proteome</keyword>
<dbReference type="PANTHER" id="PTHR43711">
    <property type="entry name" value="TWO-COMPONENT HISTIDINE KINASE"/>
    <property type="match status" value="1"/>
</dbReference>
<dbReference type="InterPro" id="IPR000014">
    <property type="entry name" value="PAS"/>
</dbReference>
<dbReference type="InterPro" id="IPR003661">
    <property type="entry name" value="HisK_dim/P_dom"/>
</dbReference>
<evidence type="ECO:0000259" key="7">
    <source>
        <dbReference type="PROSITE" id="PS50109"/>
    </source>
</evidence>
<evidence type="ECO:0000256" key="6">
    <source>
        <dbReference type="ARBA" id="ARBA00023012"/>
    </source>
</evidence>
<dbReference type="InterPro" id="IPR003018">
    <property type="entry name" value="GAF"/>
</dbReference>
<dbReference type="SMART" id="SM00065">
    <property type="entry name" value="GAF"/>
    <property type="match status" value="2"/>
</dbReference>
<dbReference type="Pfam" id="PF02518">
    <property type="entry name" value="HATPase_c"/>
    <property type="match status" value="1"/>
</dbReference>
<dbReference type="InterPro" id="IPR036890">
    <property type="entry name" value="HATPase_C_sf"/>
</dbReference>
<dbReference type="PROSITE" id="PS50112">
    <property type="entry name" value="PAS"/>
    <property type="match status" value="1"/>
</dbReference>
<comment type="caution">
    <text evidence="10">The sequence shown here is derived from an EMBL/GenBank/DDBJ whole genome shotgun (WGS) entry which is preliminary data.</text>
</comment>
<dbReference type="PRINTS" id="PR00344">
    <property type="entry name" value="BCTRLSENSOR"/>
</dbReference>
<dbReference type="SMART" id="SM00387">
    <property type="entry name" value="HATPase_c"/>
    <property type="match status" value="1"/>
</dbReference>
<dbReference type="SUPFAM" id="SSF47384">
    <property type="entry name" value="Homodimeric domain of signal transducing histidine kinase"/>
    <property type="match status" value="1"/>
</dbReference>
<dbReference type="Pfam" id="PF13185">
    <property type="entry name" value="GAF_2"/>
    <property type="match status" value="1"/>
</dbReference>
<dbReference type="SUPFAM" id="SSF55785">
    <property type="entry name" value="PYP-like sensor domain (PAS domain)"/>
    <property type="match status" value="1"/>
</dbReference>
<dbReference type="InterPro" id="IPR035965">
    <property type="entry name" value="PAS-like_dom_sf"/>
</dbReference>
<dbReference type="SMART" id="SM00091">
    <property type="entry name" value="PAS"/>
    <property type="match status" value="1"/>
</dbReference>
<evidence type="ECO:0000256" key="1">
    <source>
        <dbReference type="ARBA" id="ARBA00000085"/>
    </source>
</evidence>
<dbReference type="SUPFAM" id="SSF55781">
    <property type="entry name" value="GAF domain-like"/>
    <property type="match status" value="2"/>
</dbReference>
<dbReference type="PROSITE" id="PS50109">
    <property type="entry name" value="HIS_KIN"/>
    <property type="match status" value="1"/>
</dbReference>
<dbReference type="Pfam" id="PF00512">
    <property type="entry name" value="HisKA"/>
    <property type="match status" value="1"/>
</dbReference>
<feature type="domain" description="Histidine kinase" evidence="7">
    <location>
        <begin position="483"/>
        <end position="701"/>
    </location>
</feature>
<dbReference type="InterPro" id="IPR000700">
    <property type="entry name" value="PAS-assoc_C"/>
</dbReference>
<dbReference type="InterPro" id="IPR029016">
    <property type="entry name" value="GAF-like_dom_sf"/>
</dbReference>
<dbReference type="CDD" id="cd00082">
    <property type="entry name" value="HisKA"/>
    <property type="match status" value="1"/>
</dbReference>
<feature type="domain" description="PAC" evidence="9">
    <location>
        <begin position="425"/>
        <end position="479"/>
    </location>
</feature>
<dbReference type="InterPro" id="IPR003594">
    <property type="entry name" value="HATPase_dom"/>
</dbReference>
<comment type="catalytic activity">
    <reaction evidence="1">
        <text>ATP + protein L-histidine = ADP + protein N-phospho-L-histidine.</text>
        <dbReference type="EC" id="2.7.13.3"/>
    </reaction>
</comment>
<dbReference type="EMBL" id="JAPJDZ010000076">
    <property type="protein sequence ID" value="MDP5137903.1"/>
    <property type="molecule type" value="Genomic_DNA"/>
</dbReference>